<comment type="caution">
    <text evidence="4">Lacks conserved residue(s) required for the propagation of feature annotation.</text>
</comment>
<keyword evidence="1 4" id="KW-0489">Methyltransferase</keyword>
<feature type="binding site" evidence="4">
    <location>
        <begin position="123"/>
        <end position="127"/>
    </location>
    <ligand>
        <name>S-adenosyl-L-methionine</name>
        <dbReference type="ChEBI" id="CHEBI:59789"/>
    </ligand>
</feature>
<dbReference type="GO" id="GO:0003676">
    <property type="term" value="F:nucleic acid binding"/>
    <property type="evidence" value="ECO:0007669"/>
    <property type="project" value="InterPro"/>
</dbReference>
<dbReference type="Pfam" id="PF17827">
    <property type="entry name" value="PrmC_N"/>
    <property type="match status" value="1"/>
</dbReference>
<dbReference type="GO" id="GO:0032259">
    <property type="term" value="P:methylation"/>
    <property type="evidence" value="ECO:0007669"/>
    <property type="project" value="UniProtKB-KW"/>
</dbReference>
<dbReference type="InterPro" id="IPR019874">
    <property type="entry name" value="RF_methyltr_PrmC"/>
</dbReference>
<dbReference type="NCBIfam" id="TIGR03534">
    <property type="entry name" value="RF_mod_PrmC"/>
    <property type="match status" value="1"/>
</dbReference>
<dbReference type="InterPro" id="IPR025714">
    <property type="entry name" value="Methyltranfer_dom"/>
</dbReference>
<keyword evidence="3 4" id="KW-0949">S-adenosyl-L-methionine</keyword>
<protein>
    <recommendedName>
        <fullName evidence="4">Release factor glutamine methyltransferase</fullName>
        <shortName evidence="4">RF MTase</shortName>
        <ecNumber evidence="4">2.1.1.297</ecNumber>
    </recommendedName>
    <alternativeName>
        <fullName evidence="4">N5-glutamine methyltransferase PrmC</fullName>
    </alternativeName>
    <alternativeName>
        <fullName evidence="4">Protein-(glutamine-N5) MTase PrmC</fullName>
    </alternativeName>
    <alternativeName>
        <fullName evidence="4">Protein-glutamine N-methyltransferase PrmC</fullName>
    </alternativeName>
</protein>
<accession>A0A844FK74</accession>
<dbReference type="Gene3D" id="1.10.8.10">
    <property type="entry name" value="DNA helicase RuvA subunit, C-terminal domain"/>
    <property type="match status" value="1"/>
</dbReference>
<organism evidence="7 8">
    <name type="scientific">Anaerosalibacter bizertensis</name>
    <dbReference type="NCBI Taxonomy" id="932217"/>
    <lineage>
        <taxon>Bacteria</taxon>
        <taxon>Bacillati</taxon>
        <taxon>Bacillota</taxon>
        <taxon>Tissierellia</taxon>
        <taxon>Tissierellales</taxon>
        <taxon>Sporanaerobacteraceae</taxon>
        <taxon>Anaerosalibacter</taxon>
    </lineage>
</organism>
<dbReference type="CDD" id="cd02440">
    <property type="entry name" value="AdoMet_MTases"/>
    <property type="match status" value="1"/>
</dbReference>
<dbReference type="PANTHER" id="PTHR18895:SF74">
    <property type="entry name" value="MTRF1L RELEASE FACTOR GLUTAMINE METHYLTRANSFERASE"/>
    <property type="match status" value="1"/>
</dbReference>
<gene>
    <name evidence="4 7" type="primary">prmC</name>
    <name evidence="7" type="ORF">FYJ27_11315</name>
</gene>
<feature type="domain" description="Release factor glutamine methyltransferase N-terminal" evidence="6">
    <location>
        <begin position="5"/>
        <end position="74"/>
    </location>
</feature>
<dbReference type="InterPro" id="IPR002052">
    <property type="entry name" value="DNA_methylase_N6_adenine_CS"/>
</dbReference>
<dbReference type="Pfam" id="PF13847">
    <property type="entry name" value="Methyltransf_31"/>
    <property type="match status" value="1"/>
</dbReference>
<evidence type="ECO:0000256" key="3">
    <source>
        <dbReference type="ARBA" id="ARBA00022691"/>
    </source>
</evidence>
<dbReference type="InterPro" id="IPR029063">
    <property type="entry name" value="SAM-dependent_MTases_sf"/>
</dbReference>
<feature type="domain" description="Methyltransferase" evidence="5">
    <location>
        <begin position="114"/>
        <end position="249"/>
    </location>
</feature>
<dbReference type="NCBIfam" id="TIGR00536">
    <property type="entry name" value="hemK_fam"/>
    <property type="match status" value="1"/>
</dbReference>
<dbReference type="RefSeq" id="WP_326831089.1">
    <property type="nucleotide sequence ID" value="NZ_VULR01000021.1"/>
</dbReference>
<evidence type="ECO:0000256" key="2">
    <source>
        <dbReference type="ARBA" id="ARBA00022679"/>
    </source>
</evidence>
<evidence type="ECO:0000313" key="8">
    <source>
        <dbReference type="Proteomes" id="UP000462760"/>
    </source>
</evidence>
<comment type="catalytic activity">
    <reaction evidence="4">
        <text>L-glutaminyl-[peptide chain release factor] + S-adenosyl-L-methionine = N(5)-methyl-L-glutaminyl-[peptide chain release factor] + S-adenosyl-L-homocysteine + H(+)</text>
        <dbReference type="Rhea" id="RHEA:42896"/>
        <dbReference type="Rhea" id="RHEA-COMP:10271"/>
        <dbReference type="Rhea" id="RHEA-COMP:10272"/>
        <dbReference type="ChEBI" id="CHEBI:15378"/>
        <dbReference type="ChEBI" id="CHEBI:30011"/>
        <dbReference type="ChEBI" id="CHEBI:57856"/>
        <dbReference type="ChEBI" id="CHEBI:59789"/>
        <dbReference type="ChEBI" id="CHEBI:61891"/>
        <dbReference type="EC" id="2.1.1.297"/>
    </reaction>
</comment>
<comment type="similarity">
    <text evidence="4">Belongs to the protein N5-glutamine methyltransferase family. PrmC subfamily.</text>
</comment>
<proteinExistence type="inferred from homology"/>
<evidence type="ECO:0000256" key="1">
    <source>
        <dbReference type="ARBA" id="ARBA00022603"/>
    </source>
</evidence>
<feature type="binding site" evidence="4">
    <location>
        <position position="146"/>
    </location>
    <ligand>
        <name>S-adenosyl-L-methionine</name>
        <dbReference type="ChEBI" id="CHEBI:59789"/>
    </ligand>
</feature>
<evidence type="ECO:0000313" key="7">
    <source>
        <dbReference type="EMBL" id="MSS44288.1"/>
    </source>
</evidence>
<dbReference type="EMBL" id="VULR01000021">
    <property type="protein sequence ID" value="MSS44288.1"/>
    <property type="molecule type" value="Genomic_DNA"/>
</dbReference>
<evidence type="ECO:0000256" key="4">
    <source>
        <dbReference type="HAMAP-Rule" id="MF_02126"/>
    </source>
</evidence>
<comment type="function">
    <text evidence="4">Methylates the class 1 translation termination release factors RF1/PrfA and RF2/PrfB on the glutamine residue of the universally conserved GGQ motif.</text>
</comment>
<feature type="binding site" evidence="4">
    <location>
        <begin position="194"/>
        <end position="197"/>
    </location>
    <ligand>
        <name>substrate</name>
    </ligand>
</feature>
<dbReference type="Gene3D" id="3.40.50.150">
    <property type="entry name" value="Vaccinia Virus protein VP39"/>
    <property type="match status" value="1"/>
</dbReference>
<dbReference type="PROSITE" id="PS00092">
    <property type="entry name" value="N6_MTASE"/>
    <property type="match status" value="1"/>
</dbReference>
<dbReference type="EC" id="2.1.1.297" evidence="4"/>
<sequence length="288" mass="32846">MVINELLQLGVEKLGEREYLDPLLESIIILSYLQNVDKSYIYTHGDKEIPEEIVDKFLNFIEKRKKGYPLSYILKEKEFYGLDFYIEEGVLVPRPDTEILVEWIINKVNNEFKDKPLNVVELGTGSGCIPLTLAYYLKNIKVFAVDIDEVALKVANINRDNLNLNDRVSFYKGDLFNGISSLQLEGKIDIIVSNPPYIPTNAIPELQIEVREYEPKKALDGGEEGLLFYKKIVPESKKYLKSGGILAFEIGYDQGMKVKKLLEKNGFKDISIIKDFQGLDRVVVGRLG</sequence>
<keyword evidence="2 4" id="KW-0808">Transferase</keyword>
<dbReference type="Proteomes" id="UP000462760">
    <property type="component" value="Unassembled WGS sequence"/>
</dbReference>
<dbReference type="InterPro" id="IPR050320">
    <property type="entry name" value="N5-glutamine_MTase"/>
</dbReference>
<evidence type="ECO:0000259" key="5">
    <source>
        <dbReference type="Pfam" id="PF13847"/>
    </source>
</evidence>
<reference evidence="7 8" key="1">
    <citation type="submission" date="2019-08" db="EMBL/GenBank/DDBJ databases">
        <title>In-depth cultivation of the pig gut microbiome towards novel bacterial diversity and tailored functional studies.</title>
        <authorList>
            <person name="Wylensek D."/>
            <person name="Hitch T.C.A."/>
            <person name="Clavel T."/>
        </authorList>
    </citation>
    <scope>NUCLEOTIDE SEQUENCE [LARGE SCALE GENOMIC DNA]</scope>
    <source>
        <strain evidence="7 8">Med78-601-WT-4W-RMD-3</strain>
    </source>
</reference>
<dbReference type="SUPFAM" id="SSF53335">
    <property type="entry name" value="S-adenosyl-L-methionine-dependent methyltransferases"/>
    <property type="match status" value="1"/>
</dbReference>
<comment type="caution">
    <text evidence="7">The sequence shown here is derived from an EMBL/GenBank/DDBJ whole genome shotgun (WGS) entry which is preliminary data.</text>
</comment>
<dbReference type="AlphaFoldDB" id="A0A844FK74"/>
<dbReference type="GO" id="GO:0102559">
    <property type="term" value="F:peptide chain release factor N(5)-glutamine methyltransferase activity"/>
    <property type="evidence" value="ECO:0007669"/>
    <property type="project" value="UniProtKB-EC"/>
</dbReference>
<dbReference type="PANTHER" id="PTHR18895">
    <property type="entry name" value="HEMK METHYLTRANSFERASE"/>
    <property type="match status" value="1"/>
</dbReference>
<evidence type="ECO:0000259" key="6">
    <source>
        <dbReference type="Pfam" id="PF17827"/>
    </source>
</evidence>
<dbReference type="InterPro" id="IPR004556">
    <property type="entry name" value="HemK-like"/>
</dbReference>
<name>A0A844FK74_9FIRM</name>
<dbReference type="InterPro" id="IPR040758">
    <property type="entry name" value="PrmC_N"/>
</dbReference>
<feature type="binding site" evidence="4">
    <location>
        <position position="194"/>
    </location>
    <ligand>
        <name>S-adenosyl-L-methionine</name>
        <dbReference type="ChEBI" id="CHEBI:59789"/>
    </ligand>
</feature>
<dbReference type="HAMAP" id="MF_02126">
    <property type="entry name" value="RF_methyltr_PrmC"/>
    <property type="match status" value="1"/>
</dbReference>